<keyword evidence="2" id="KW-0175">Coiled coil</keyword>
<dbReference type="PANTHER" id="PTHR30203:SF24">
    <property type="entry name" value="BLR4935 PROTEIN"/>
    <property type="match status" value="1"/>
</dbReference>
<dbReference type="GO" id="GO:0015562">
    <property type="term" value="F:efflux transmembrane transporter activity"/>
    <property type="evidence" value="ECO:0007669"/>
    <property type="project" value="InterPro"/>
</dbReference>
<dbReference type="InterPro" id="IPR010131">
    <property type="entry name" value="MdtP/NodT-like"/>
</dbReference>
<sequence>MRRFHLPLLSTALMLVLNAPAAWSQASTGSQSPPETLSAPPRSGLTLQQVLHNAAQNNARLRASALEAQAAEAAIQQAGVLPNPSLSVDQEDTRRATRTTSVLLSQPLELGGKRAARVELAQRAHDLAQAELADRRADVRATATQAFFDALIAQERVAVAEESLRIASGGTTAASKRVIAGKVSPTEETRAKVAEANARIEWVQAQAEKDIALQALAAAMGTSQATVPALDGRVDALPGVPDGTRLDARLTAAPALRRAQADVQRSAAAYQLERSKRIPDLTLSLGTKRSEELGRNQALIGVSIPLPVFDRNQGGQLEALRRQEAAQALAEAEAVRLKSEVMQAAAQLKSRRAEVEALKNDVLPGAQSAYEAASRGFELGKFGFLDVLDAQRTWLLARTQYLRALSDAHRAAAELDRRLGGDENATQP</sequence>
<evidence type="ECO:0000313" key="4">
    <source>
        <dbReference type="EMBL" id="MBB1160872.1"/>
    </source>
</evidence>
<accession>A0A839HJ08</accession>
<proteinExistence type="inferred from homology"/>
<comment type="caution">
    <text evidence="4">The sequence shown here is derived from an EMBL/GenBank/DDBJ whole genome shotgun (WGS) entry which is preliminary data.</text>
</comment>
<dbReference type="SUPFAM" id="SSF56954">
    <property type="entry name" value="Outer membrane efflux proteins (OEP)"/>
    <property type="match status" value="1"/>
</dbReference>
<dbReference type="PANTHER" id="PTHR30203">
    <property type="entry name" value="OUTER MEMBRANE CATION EFFLUX PROTEIN"/>
    <property type="match status" value="1"/>
</dbReference>
<evidence type="ECO:0000256" key="1">
    <source>
        <dbReference type="ARBA" id="ARBA00007613"/>
    </source>
</evidence>
<dbReference type="Gene3D" id="1.20.1600.10">
    <property type="entry name" value="Outer membrane efflux proteins (OEP)"/>
    <property type="match status" value="1"/>
</dbReference>
<organism evidence="4 5">
    <name type="scientific">Aquariibacter albus</name>
    <dbReference type="NCBI Taxonomy" id="2759899"/>
    <lineage>
        <taxon>Bacteria</taxon>
        <taxon>Pseudomonadati</taxon>
        <taxon>Pseudomonadota</taxon>
        <taxon>Betaproteobacteria</taxon>
        <taxon>Burkholderiales</taxon>
        <taxon>Sphaerotilaceae</taxon>
        <taxon>Aquariibacter</taxon>
    </lineage>
</organism>
<feature type="signal peptide" evidence="3">
    <location>
        <begin position="1"/>
        <end position="21"/>
    </location>
</feature>
<keyword evidence="3" id="KW-0732">Signal</keyword>
<protein>
    <submittedName>
        <fullName evidence="4">TolC family protein</fullName>
    </submittedName>
</protein>
<evidence type="ECO:0000313" key="5">
    <source>
        <dbReference type="Proteomes" id="UP000586093"/>
    </source>
</evidence>
<dbReference type="Pfam" id="PF02321">
    <property type="entry name" value="OEP"/>
    <property type="match status" value="2"/>
</dbReference>
<dbReference type="Proteomes" id="UP000586093">
    <property type="component" value="Unassembled WGS sequence"/>
</dbReference>
<reference evidence="4 5" key="1">
    <citation type="submission" date="2020-08" db="EMBL/GenBank/DDBJ databases">
        <title>Aquariorum lacteus gen. nov., sp. nov., a new member of the family Comamonadaceae, isolated from freshwater aquarium.</title>
        <authorList>
            <person name="Chun S.-J."/>
        </authorList>
    </citation>
    <scope>NUCLEOTIDE SEQUENCE [LARGE SCALE GENOMIC DNA]</scope>
    <source>
        <strain evidence="4 5">SJAQ100</strain>
    </source>
</reference>
<dbReference type="AlphaFoldDB" id="A0A839HJ08"/>
<evidence type="ECO:0000256" key="2">
    <source>
        <dbReference type="SAM" id="Coils"/>
    </source>
</evidence>
<feature type="chain" id="PRO_5032694882" evidence="3">
    <location>
        <begin position="22"/>
        <end position="428"/>
    </location>
</feature>
<name>A0A839HJ08_9BURK</name>
<feature type="coiled-coil region" evidence="2">
    <location>
        <begin position="320"/>
        <end position="361"/>
    </location>
</feature>
<evidence type="ECO:0000256" key="3">
    <source>
        <dbReference type="SAM" id="SignalP"/>
    </source>
</evidence>
<gene>
    <name evidence="4" type="ORF">H4F90_02615</name>
</gene>
<keyword evidence="5" id="KW-1185">Reference proteome</keyword>
<dbReference type="EMBL" id="JACIVI010000001">
    <property type="protein sequence ID" value="MBB1160872.1"/>
    <property type="molecule type" value="Genomic_DNA"/>
</dbReference>
<comment type="similarity">
    <text evidence="1">Belongs to the outer membrane factor (OMF) (TC 1.B.17) family.</text>
</comment>
<dbReference type="InterPro" id="IPR003423">
    <property type="entry name" value="OMP_efflux"/>
</dbReference>